<dbReference type="Pfam" id="PF00343">
    <property type="entry name" value="Phosphorylase"/>
    <property type="match status" value="1"/>
</dbReference>
<keyword evidence="4" id="KW-0663">Pyridoxal phosphate</keyword>
<dbReference type="GO" id="GO:0030170">
    <property type="term" value="F:pyridoxal phosphate binding"/>
    <property type="evidence" value="ECO:0007669"/>
    <property type="project" value="InterPro"/>
</dbReference>
<dbReference type="PANTHER" id="PTHR42655">
    <property type="entry name" value="GLYCOGEN PHOSPHORYLASE"/>
    <property type="match status" value="1"/>
</dbReference>
<evidence type="ECO:0000256" key="2">
    <source>
        <dbReference type="ARBA" id="ARBA00006047"/>
    </source>
</evidence>
<feature type="domain" description="DUF3417" evidence="5">
    <location>
        <begin position="16"/>
        <end position="117"/>
    </location>
</feature>
<evidence type="ECO:0000256" key="3">
    <source>
        <dbReference type="ARBA" id="ARBA00022533"/>
    </source>
</evidence>
<dbReference type="InterPro" id="IPR000811">
    <property type="entry name" value="Glyco_trans_35"/>
</dbReference>
<dbReference type="InterPro" id="IPR011834">
    <property type="entry name" value="Agluc_phsphrylas"/>
</dbReference>
<dbReference type="GO" id="GO:0008184">
    <property type="term" value="F:glycogen phosphorylase activity"/>
    <property type="evidence" value="ECO:0007669"/>
    <property type="project" value="InterPro"/>
</dbReference>
<accession>A0A7W4IR04</accession>
<dbReference type="PANTHER" id="PTHR42655:SF1">
    <property type="entry name" value="GLYCOGEN PHOSPHORYLASE"/>
    <property type="match status" value="1"/>
</dbReference>
<comment type="caution">
    <text evidence="6">The sequence shown here is derived from an EMBL/GenBank/DDBJ whole genome shotgun (WGS) entry which is preliminary data.</text>
</comment>
<dbReference type="PIRSF" id="PIRSF000460">
    <property type="entry name" value="Pprylas_GlgP"/>
    <property type="match status" value="1"/>
</dbReference>
<reference evidence="6 7" key="1">
    <citation type="submission" date="2020-04" db="EMBL/GenBank/DDBJ databases">
        <title>Description of novel Gluconacetobacter.</title>
        <authorList>
            <person name="Sombolestani A."/>
        </authorList>
    </citation>
    <scope>NUCLEOTIDE SEQUENCE [LARGE SCALE GENOMIC DNA]</scope>
    <source>
        <strain evidence="6 7">LMG 27801</strain>
    </source>
</reference>
<dbReference type="GO" id="GO:0005975">
    <property type="term" value="P:carbohydrate metabolic process"/>
    <property type="evidence" value="ECO:0007669"/>
    <property type="project" value="InterPro"/>
</dbReference>
<dbReference type="AlphaFoldDB" id="A0A7W4IR04"/>
<evidence type="ECO:0000313" key="6">
    <source>
        <dbReference type="EMBL" id="MBB2167481.1"/>
    </source>
</evidence>
<comment type="catalytic activity">
    <reaction evidence="1">
        <text>[(1-&gt;4)-alpha-D-glucosyl](n) + phosphate = [(1-&gt;4)-alpha-D-glucosyl](n-1) + alpha-D-glucose 1-phosphate</text>
        <dbReference type="Rhea" id="RHEA:41732"/>
        <dbReference type="Rhea" id="RHEA-COMP:9584"/>
        <dbReference type="Rhea" id="RHEA-COMP:9586"/>
        <dbReference type="ChEBI" id="CHEBI:15444"/>
        <dbReference type="ChEBI" id="CHEBI:43474"/>
        <dbReference type="ChEBI" id="CHEBI:58601"/>
        <dbReference type="EC" id="2.4.1.1"/>
    </reaction>
</comment>
<protein>
    <submittedName>
        <fullName evidence="6">Alpha-glucan family phosphorylase</fullName>
    </submittedName>
</protein>
<dbReference type="EMBL" id="JABEQD010000002">
    <property type="protein sequence ID" value="MBB2167481.1"/>
    <property type="molecule type" value="Genomic_DNA"/>
</dbReference>
<sequence>MAADSPTLTPRAAERALNSLALDLLWSWNHATDALWQQINPDCWNHTRNPWTTLNNASRGHLKALLGKPAFRRAVGDVMAGQAERLRRPTWFAQTHDTSALSCVAYFSMEYMLSEALPIYSGGLGNVAGDQLKAASDLGVPVVAVGLLFAQGYFRQELTPDGRQQALYPFNDPSLLPVSPVLTKEGDVLRIPFRFGQGHVWVRAWKAIVGRTTLYLLDTNDPANPPAVRCVTTQLYGGNDDLRLRQELTLGIAGWRLLDMLGYQPDVCHLNEGHAAFAAVERAHGLMQRLQIPFRQALTIARAGTLFTTHTAVPAGFDRFPPDLLRTYLSNYAKNQLDIPLDTLLALGRANPEDQGEPFNMAWLAIRASGAVNGVSRLHGAVSRRLFAPLFPRWPESEVPVGHVTNGVHTPSWDSIEADALWTEAAGTERWRGTQEGVADRIRALDDRILWSTRCQARTAFIGKISALYADRQSYADAAGLSGRPVPALSPDVLTLGFARRFATYKRPDLLLHDPERLARLLSHPDRPMQLVLAGKAHPADIAGQELITHWIAFSQRPDIRGRVVFMTDYDLALAEILVQGVDLWINTPRRPWEASGTSGMKVLVNGGLNLSELDGWWAEAYAPELGWALGDGREHGEDPAVDAAEADAMYTLLESEIAPSFYARDAQGIPAAWVARMRESMARLTPLFSANRVVRDYTDHFYLPAATRYHARLADGGQAAYDILQWQDMLDTCWPQMRIESVTISEPDGQRHVAVSLFLGHIPPDAVQVQLYANPIDGGPPFVTTIPPDGCPDANGMTHYTVTTGLDRPATDYTVRVIPAHCGVAIPLESTHIAWQR</sequence>
<dbReference type="NCBIfam" id="TIGR02094">
    <property type="entry name" value="more_P_ylases"/>
    <property type="match status" value="1"/>
</dbReference>
<dbReference type="InterPro" id="IPR024517">
    <property type="entry name" value="Glycogen_phosphorylase_DUF3417"/>
</dbReference>
<gene>
    <name evidence="6" type="primary">glgP</name>
    <name evidence="6" type="ORF">HLH36_03780</name>
</gene>
<evidence type="ECO:0000256" key="4">
    <source>
        <dbReference type="PIRSR" id="PIRSR000460-1"/>
    </source>
</evidence>
<name>A0A7W4IR04_9PROT</name>
<dbReference type="Pfam" id="PF11897">
    <property type="entry name" value="DUF3417"/>
    <property type="match status" value="1"/>
</dbReference>
<feature type="modified residue" description="N6-(pyridoxal phosphate)lysine" evidence="4">
    <location>
        <position position="602"/>
    </location>
</feature>
<dbReference type="SUPFAM" id="SSF53756">
    <property type="entry name" value="UDP-Glycosyltransferase/glycogen phosphorylase"/>
    <property type="match status" value="1"/>
</dbReference>
<evidence type="ECO:0000259" key="5">
    <source>
        <dbReference type="Pfam" id="PF11897"/>
    </source>
</evidence>
<dbReference type="Proteomes" id="UP000559860">
    <property type="component" value="Unassembled WGS sequence"/>
</dbReference>
<evidence type="ECO:0000313" key="7">
    <source>
        <dbReference type="Proteomes" id="UP000559860"/>
    </source>
</evidence>
<dbReference type="RefSeq" id="WP_182985130.1">
    <property type="nucleotide sequence ID" value="NZ_JABEQD010000002.1"/>
</dbReference>
<evidence type="ECO:0000256" key="1">
    <source>
        <dbReference type="ARBA" id="ARBA00001275"/>
    </source>
</evidence>
<proteinExistence type="inferred from homology"/>
<dbReference type="Gene3D" id="3.40.50.2000">
    <property type="entry name" value="Glycogen Phosphorylase B"/>
    <property type="match status" value="3"/>
</dbReference>
<organism evidence="6 7">
    <name type="scientific">Gluconacetobacter aggeris</name>
    <dbReference type="NCBI Taxonomy" id="1286186"/>
    <lineage>
        <taxon>Bacteria</taxon>
        <taxon>Pseudomonadati</taxon>
        <taxon>Pseudomonadota</taxon>
        <taxon>Alphaproteobacteria</taxon>
        <taxon>Acetobacterales</taxon>
        <taxon>Acetobacteraceae</taxon>
        <taxon>Gluconacetobacter</taxon>
    </lineage>
</organism>
<keyword evidence="3" id="KW-0021">Allosteric enzyme</keyword>
<comment type="similarity">
    <text evidence="2">Belongs to the glycogen phosphorylase family.</text>
</comment>
<dbReference type="InterPro" id="IPR052182">
    <property type="entry name" value="Glycogen/Maltodextrin_Phosph"/>
</dbReference>
<keyword evidence="7" id="KW-1185">Reference proteome</keyword>